<accession>A0A6I6GUM6</accession>
<dbReference type="AlphaFoldDB" id="A0A6I6GUM6"/>
<protein>
    <submittedName>
        <fullName evidence="1">Uncharacterized protein</fullName>
    </submittedName>
</protein>
<gene>
    <name evidence="1" type="ORF">GPJ81_16460</name>
</gene>
<name>A0A6I6GUM6_9PSED</name>
<evidence type="ECO:0000313" key="1">
    <source>
        <dbReference type="EMBL" id="QGW78210.1"/>
    </source>
</evidence>
<reference evidence="1" key="1">
    <citation type="submission" date="2019-12" db="EMBL/GenBank/DDBJ databases">
        <title>Hybrid Genome Assemblies of two High G+C Isolates from Undergraduate Microbiology Courses.</title>
        <authorList>
            <person name="Ne Ville C.J."/>
            <person name="Enright D."/>
            <person name="Hernandez I."/>
            <person name="Dodsworth J."/>
            <person name="Orwin P.M."/>
        </authorList>
    </citation>
    <scope>NUCLEOTIDE SEQUENCE [LARGE SCALE GENOMIC DNA]</scope>
    <source>
        <strain evidence="1">Neo</strain>
    </source>
</reference>
<proteinExistence type="predicted"/>
<sequence length="119" mass="13801">MKARIEKKLSKRLPEIAPSQFHGAWIDKDEPSELAYEQNTRVSHVWSVGGGVDYWGEGCDAYTVWEIWKMNWCWHGPFKAYPEGHRLEGYPNTDSFRPTTINLLKLAANCELTCKEARR</sequence>
<dbReference type="Proteomes" id="UP000426235">
    <property type="component" value="Chromosome"/>
</dbReference>
<dbReference type="EMBL" id="CP046621">
    <property type="protein sequence ID" value="QGW78210.1"/>
    <property type="molecule type" value="Genomic_DNA"/>
</dbReference>
<dbReference type="RefSeq" id="WP_157193131.1">
    <property type="nucleotide sequence ID" value="NZ_CP046621.1"/>
</dbReference>
<organism evidence="1 2">
    <name type="scientific">Pseudomonas alkylphenolica</name>
    <dbReference type="NCBI Taxonomy" id="237609"/>
    <lineage>
        <taxon>Bacteria</taxon>
        <taxon>Pseudomonadati</taxon>
        <taxon>Pseudomonadota</taxon>
        <taxon>Gammaproteobacteria</taxon>
        <taxon>Pseudomonadales</taxon>
        <taxon>Pseudomonadaceae</taxon>
        <taxon>Pseudomonas</taxon>
    </lineage>
</organism>
<keyword evidence="2" id="KW-1185">Reference proteome</keyword>
<evidence type="ECO:0000313" key="2">
    <source>
        <dbReference type="Proteomes" id="UP000426235"/>
    </source>
</evidence>